<sequence>MSTTCLLHSIYTTYKHLSWCGDGPSLITTALIKDKIIKKSSKLVGAYAPHSTVHTA</sequence>
<organism evidence="1">
    <name type="scientific">Arundo donax</name>
    <name type="common">Giant reed</name>
    <name type="synonym">Donax arundinaceus</name>
    <dbReference type="NCBI Taxonomy" id="35708"/>
    <lineage>
        <taxon>Eukaryota</taxon>
        <taxon>Viridiplantae</taxon>
        <taxon>Streptophyta</taxon>
        <taxon>Embryophyta</taxon>
        <taxon>Tracheophyta</taxon>
        <taxon>Spermatophyta</taxon>
        <taxon>Magnoliopsida</taxon>
        <taxon>Liliopsida</taxon>
        <taxon>Poales</taxon>
        <taxon>Poaceae</taxon>
        <taxon>PACMAD clade</taxon>
        <taxon>Arundinoideae</taxon>
        <taxon>Arundineae</taxon>
        <taxon>Arundo</taxon>
    </lineage>
</organism>
<reference evidence="1" key="2">
    <citation type="journal article" date="2015" name="Data Brief">
        <title>Shoot transcriptome of the giant reed, Arundo donax.</title>
        <authorList>
            <person name="Barrero R.A."/>
            <person name="Guerrero F.D."/>
            <person name="Moolhuijzen P."/>
            <person name="Goolsby J.A."/>
            <person name="Tidwell J."/>
            <person name="Bellgard S.E."/>
            <person name="Bellgard M.I."/>
        </authorList>
    </citation>
    <scope>NUCLEOTIDE SEQUENCE</scope>
    <source>
        <tissue evidence="1">Shoot tissue taken approximately 20 cm above the soil surface</tissue>
    </source>
</reference>
<proteinExistence type="predicted"/>
<name>A0A0A9EIW2_ARUDO</name>
<dbReference type="AlphaFoldDB" id="A0A0A9EIW2"/>
<accession>A0A0A9EIW2</accession>
<evidence type="ECO:0000313" key="1">
    <source>
        <dbReference type="EMBL" id="JAE00022.1"/>
    </source>
</evidence>
<dbReference type="EMBL" id="GBRH01197874">
    <property type="protein sequence ID" value="JAE00022.1"/>
    <property type="molecule type" value="Transcribed_RNA"/>
</dbReference>
<reference evidence="1" key="1">
    <citation type="submission" date="2014-09" db="EMBL/GenBank/DDBJ databases">
        <authorList>
            <person name="Magalhaes I.L.F."/>
            <person name="Oliveira U."/>
            <person name="Santos F.R."/>
            <person name="Vidigal T.H.D.A."/>
            <person name="Brescovit A.D."/>
            <person name="Santos A.J."/>
        </authorList>
    </citation>
    <scope>NUCLEOTIDE SEQUENCE</scope>
    <source>
        <tissue evidence="1">Shoot tissue taken approximately 20 cm above the soil surface</tissue>
    </source>
</reference>
<protein>
    <submittedName>
        <fullName evidence="1">Uncharacterized protein</fullName>
    </submittedName>
</protein>